<evidence type="ECO:0000313" key="2">
    <source>
        <dbReference type="Proteomes" id="UP000016933"/>
    </source>
</evidence>
<name>N1PSC4_DOTSN</name>
<dbReference type="AlphaFoldDB" id="N1PSC4"/>
<reference evidence="2" key="1">
    <citation type="journal article" date="2012" name="PLoS Genet.">
        <title>The genomes of the fungal plant pathogens Cladosporium fulvum and Dothistroma septosporum reveal adaptation to different hosts and lifestyles but also signatures of common ancestry.</title>
        <authorList>
            <person name="de Wit P.J.G.M."/>
            <person name="van der Burgt A."/>
            <person name="Oekmen B."/>
            <person name="Stergiopoulos I."/>
            <person name="Abd-Elsalam K.A."/>
            <person name="Aerts A.L."/>
            <person name="Bahkali A.H."/>
            <person name="Beenen H.G."/>
            <person name="Chettri P."/>
            <person name="Cox M.P."/>
            <person name="Datema E."/>
            <person name="de Vries R.P."/>
            <person name="Dhillon B."/>
            <person name="Ganley A.R."/>
            <person name="Griffiths S.A."/>
            <person name="Guo Y."/>
            <person name="Hamelin R.C."/>
            <person name="Henrissat B."/>
            <person name="Kabir M.S."/>
            <person name="Jashni M.K."/>
            <person name="Kema G."/>
            <person name="Klaubauf S."/>
            <person name="Lapidus A."/>
            <person name="Levasseur A."/>
            <person name="Lindquist E."/>
            <person name="Mehrabi R."/>
            <person name="Ohm R.A."/>
            <person name="Owen T.J."/>
            <person name="Salamov A."/>
            <person name="Schwelm A."/>
            <person name="Schijlen E."/>
            <person name="Sun H."/>
            <person name="van den Burg H.A."/>
            <person name="van Ham R.C.H.J."/>
            <person name="Zhang S."/>
            <person name="Goodwin S.B."/>
            <person name="Grigoriev I.V."/>
            <person name="Collemare J."/>
            <person name="Bradshaw R.E."/>
        </authorList>
    </citation>
    <scope>NUCLEOTIDE SEQUENCE [LARGE SCALE GENOMIC DNA]</scope>
    <source>
        <strain evidence="2">NZE10 / CBS 128990</strain>
    </source>
</reference>
<accession>N1PSC4</accession>
<dbReference type="Proteomes" id="UP000016933">
    <property type="component" value="Unassembled WGS sequence"/>
</dbReference>
<keyword evidence="2" id="KW-1185">Reference proteome</keyword>
<sequence>MQMTTVEGNALALSFERQSSQAWRQHHLSITSHFELLTPCCQVGATIGGVSRTVGGGVGALGSGIGETVNVHR</sequence>
<protein>
    <submittedName>
        <fullName evidence="1">Uncharacterized protein</fullName>
    </submittedName>
</protein>
<evidence type="ECO:0000313" key="1">
    <source>
        <dbReference type="EMBL" id="EME45324.1"/>
    </source>
</evidence>
<reference evidence="1 2" key="2">
    <citation type="journal article" date="2012" name="PLoS Pathog.">
        <title>Diverse lifestyles and strategies of plant pathogenesis encoded in the genomes of eighteen Dothideomycetes fungi.</title>
        <authorList>
            <person name="Ohm R.A."/>
            <person name="Feau N."/>
            <person name="Henrissat B."/>
            <person name="Schoch C.L."/>
            <person name="Horwitz B.A."/>
            <person name="Barry K.W."/>
            <person name="Condon B.J."/>
            <person name="Copeland A.C."/>
            <person name="Dhillon B."/>
            <person name="Glaser F."/>
            <person name="Hesse C.N."/>
            <person name="Kosti I."/>
            <person name="LaButti K."/>
            <person name="Lindquist E.A."/>
            <person name="Lucas S."/>
            <person name="Salamov A.A."/>
            <person name="Bradshaw R.E."/>
            <person name="Ciuffetti L."/>
            <person name="Hamelin R.C."/>
            <person name="Kema G.H.J."/>
            <person name="Lawrence C."/>
            <person name="Scott J.A."/>
            <person name="Spatafora J.W."/>
            <person name="Turgeon B.G."/>
            <person name="de Wit P.J.G.M."/>
            <person name="Zhong S."/>
            <person name="Goodwin S.B."/>
            <person name="Grigoriev I.V."/>
        </authorList>
    </citation>
    <scope>NUCLEOTIDE SEQUENCE [LARGE SCALE GENOMIC DNA]</scope>
    <source>
        <strain evidence="2">NZE10 / CBS 128990</strain>
    </source>
</reference>
<dbReference type="EMBL" id="KB446538">
    <property type="protein sequence ID" value="EME45324.1"/>
    <property type="molecule type" value="Genomic_DNA"/>
</dbReference>
<organism evidence="1 2">
    <name type="scientific">Dothistroma septosporum (strain NZE10 / CBS 128990)</name>
    <name type="common">Red band needle blight fungus</name>
    <name type="synonym">Mycosphaerella pini</name>
    <dbReference type="NCBI Taxonomy" id="675120"/>
    <lineage>
        <taxon>Eukaryota</taxon>
        <taxon>Fungi</taxon>
        <taxon>Dikarya</taxon>
        <taxon>Ascomycota</taxon>
        <taxon>Pezizomycotina</taxon>
        <taxon>Dothideomycetes</taxon>
        <taxon>Dothideomycetidae</taxon>
        <taxon>Mycosphaerellales</taxon>
        <taxon>Mycosphaerellaceae</taxon>
        <taxon>Dothistroma</taxon>
    </lineage>
</organism>
<dbReference type="HOGENOM" id="CLU_2704769_0_0_1"/>
<gene>
    <name evidence="1" type="ORF">DOTSEDRAFT_71151</name>
</gene>
<proteinExistence type="predicted"/>